<dbReference type="GO" id="GO:0005524">
    <property type="term" value="F:ATP binding"/>
    <property type="evidence" value="ECO:0007669"/>
    <property type="project" value="UniProtKB-UniRule"/>
</dbReference>
<evidence type="ECO:0000259" key="7">
    <source>
        <dbReference type="Pfam" id="PF01171"/>
    </source>
</evidence>
<dbReference type="EC" id="6.3.4.19" evidence="6"/>
<proteinExistence type="inferred from homology"/>
<dbReference type="PANTHER" id="PTHR43033">
    <property type="entry name" value="TRNA(ILE)-LYSIDINE SYNTHASE-RELATED"/>
    <property type="match status" value="1"/>
</dbReference>
<keyword evidence="6" id="KW-0963">Cytoplasm</keyword>
<dbReference type="InterPro" id="IPR012795">
    <property type="entry name" value="tRNA_Ile_lys_synt_N"/>
</dbReference>
<dbReference type="AlphaFoldDB" id="A0A7W6PBB7"/>
<evidence type="ECO:0000313" key="8">
    <source>
        <dbReference type="EMBL" id="MBB4122247.1"/>
    </source>
</evidence>
<gene>
    <name evidence="6" type="primary">tilS</name>
    <name evidence="8" type="ORF">GGR30_002176</name>
</gene>
<comment type="caution">
    <text evidence="8">The sequence shown here is derived from an EMBL/GenBank/DDBJ whole genome shotgun (WGS) entry which is preliminary data.</text>
</comment>
<dbReference type="NCBIfam" id="TIGR02432">
    <property type="entry name" value="lysidine_TilS_N"/>
    <property type="match status" value="1"/>
</dbReference>
<comment type="similarity">
    <text evidence="6">Belongs to the tRNA(Ile)-lysidine synthase family.</text>
</comment>
<feature type="domain" description="tRNA(Ile)-lysidine/2-thiocytidine synthase N-terminal" evidence="7">
    <location>
        <begin position="33"/>
        <end position="214"/>
    </location>
</feature>
<reference evidence="8 9" key="1">
    <citation type="submission" date="2020-08" db="EMBL/GenBank/DDBJ databases">
        <title>Genomic Encyclopedia of Type Strains, Phase IV (KMG-IV): sequencing the most valuable type-strain genomes for metagenomic binning, comparative biology and taxonomic classification.</title>
        <authorList>
            <person name="Goeker M."/>
        </authorList>
    </citation>
    <scope>NUCLEOTIDE SEQUENCE [LARGE SCALE GENOMIC DNA]</scope>
    <source>
        <strain evidence="8 9">DSM 28101</strain>
    </source>
</reference>
<accession>A0A7W6PBB7</accession>
<evidence type="ECO:0000256" key="2">
    <source>
        <dbReference type="ARBA" id="ARBA00022694"/>
    </source>
</evidence>
<dbReference type="CDD" id="cd01992">
    <property type="entry name" value="TilS_N"/>
    <property type="match status" value="1"/>
</dbReference>
<dbReference type="Gene3D" id="3.40.50.620">
    <property type="entry name" value="HUPs"/>
    <property type="match status" value="1"/>
</dbReference>
<keyword evidence="2 6" id="KW-0819">tRNA processing</keyword>
<evidence type="ECO:0000256" key="5">
    <source>
        <dbReference type="ARBA" id="ARBA00048539"/>
    </source>
</evidence>
<evidence type="ECO:0000256" key="1">
    <source>
        <dbReference type="ARBA" id="ARBA00022598"/>
    </source>
</evidence>
<dbReference type="HAMAP" id="MF_01161">
    <property type="entry name" value="tRNA_Ile_lys_synt"/>
    <property type="match status" value="1"/>
</dbReference>
<dbReference type="EMBL" id="JACIDZ010000006">
    <property type="protein sequence ID" value="MBB4122247.1"/>
    <property type="molecule type" value="Genomic_DNA"/>
</dbReference>
<comment type="function">
    <text evidence="6">Ligates lysine onto the cytidine present at position 34 of the AUA codon-specific tRNA(Ile) that contains the anticodon CAU, in an ATP-dependent manner. Cytidine is converted to lysidine, thus changing the amino acid specificity of the tRNA from methionine to isoleucine.</text>
</comment>
<name>A0A7W6PBB7_9HYPH</name>
<keyword evidence="3 6" id="KW-0547">Nucleotide-binding</keyword>
<comment type="domain">
    <text evidence="6">The N-terminal region contains the highly conserved SGGXDS motif, predicted to be a P-loop motif involved in ATP binding.</text>
</comment>
<evidence type="ECO:0000256" key="4">
    <source>
        <dbReference type="ARBA" id="ARBA00022840"/>
    </source>
</evidence>
<keyword evidence="4 6" id="KW-0067">ATP-binding</keyword>
<dbReference type="GO" id="GO:0032267">
    <property type="term" value="F:tRNA(Ile)-lysidine synthase activity"/>
    <property type="evidence" value="ECO:0007669"/>
    <property type="project" value="UniProtKB-EC"/>
</dbReference>
<comment type="subcellular location">
    <subcellularLocation>
        <location evidence="6">Cytoplasm</location>
    </subcellularLocation>
</comment>
<dbReference type="Proteomes" id="UP000530571">
    <property type="component" value="Unassembled WGS sequence"/>
</dbReference>
<protein>
    <recommendedName>
        <fullName evidence="6">tRNA(Ile)-lysidine synthase</fullName>
        <ecNumber evidence="6">6.3.4.19</ecNumber>
    </recommendedName>
    <alternativeName>
        <fullName evidence="6">tRNA(Ile)-2-lysyl-cytidine synthase</fullName>
    </alternativeName>
    <alternativeName>
        <fullName evidence="6">tRNA(Ile)-lysidine synthetase</fullName>
    </alternativeName>
</protein>
<dbReference type="GO" id="GO:0006400">
    <property type="term" value="P:tRNA modification"/>
    <property type="evidence" value="ECO:0007669"/>
    <property type="project" value="UniProtKB-UniRule"/>
</dbReference>
<sequence>MLTPAPAAVSSDARAVETASRQFLLSLKKDCHLLVAVSGGGDSIGLLTALDEMRLASGRDDVRLSAATVDHGLRPAAAEEAAWVATFCARRGIAHRTLRWEGEKPGSGLMAAARNARYRLLCDEAGRIGADAIVLAHTMEDQAETLAMRRARNGTALASGMAGRTLIAATSWAVRPFLRIRREAIRDFLEARGLAWIDDPSNDDTRFERVRMRQMVRNRVEALADEAEDAARARVALSLGAAALFAEAVTLHDGLVAEIDAGRLADDHAPARYLLNVLVSALGGLAYGPGGAALDRVSALCSAPHGARMTTGRCLFEKHRHSLFILREARELSEAEVAPGDSAVWDGRFRIENRACEPLHIRPAGAGAESLCDAAGLPRRLARLAGAVRPVLPAVADISAAPFLAPFDRFLPGFDLALANTLAEAFARPAYPDPASAYLR</sequence>
<dbReference type="InterPro" id="IPR012094">
    <property type="entry name" value="tRNA_Ile_lys_synt"/>
</dbReference>
<keyword evidence="1 6" id="KW-0436">Ligase</keyword>
<dbReference type="InterPro" id="IPR011063">
    <property type="entry name" value="TilS/TtcA_N"/>
</dbReference>
<dbReference type="Pfam" id="PF01171">
    <property type="entry name" value="ATP_bind_3"/>
    <property type="match status" value="1"/>
</dbReference>
<feature type="binding site" evidence="6">
    <location>
        <begin position="38"/>
        <end position="43"/>
    </location>
    <ligand>
        <name>ATP</name>
        <dbReference type="ChEBI" id="CHEBI:30616"/>
    </ligand>
</feature>
<dbReference type="SUPFAM" id="SSF52402">
    <property type="entry name" value="Adenine nucleotide alpha hydrolases-like"/>
    <property type="match status" value="1"/>
</dbReference>
<dbReference type="InterPro" id="IPR014729">
    <property type="entry name" value="Rossmann-like_a/b/a_fold"/>
</dbReference>
<dbReference type="RefSeq" id="WP_183486084.1">
    <property type="nucleotide sequence ID" value="NZ_JACIDZ010000006.1"/>
</dbReference>
<keyword evidence="9" id="KW-1185">Reference proteome</keyword>
<comment type="catalytic activity">
    <reaction evidence="5 6">
        <text>cytidine(34) in tRNA(Ile2) + L-lysine + ATP = lysidine(34) in tRNA(Ile2) + AMP + diphosphate + H(+)</text>
        <dbReference type="Rhea" id="RHEA:43744"/>
        <dbReference type="Rhea" id="RHEA-COMP:10625"/>
        <dbReference type="Rhea" id="RHEA-COMP:10670"/>
        <dbReference type="ChEBI" id="CHEBI:15378"/>
        <dbReference type="ChEBI" id="CHEBI:30616"/>
        <dbReference type="ChEBI" id="CHEBI:32551"/>
        <dbReference type="ChEBI" id="CHEBI:33019"/>
        <dbReference type="ChEBI" id="CHEBI:82748"/>
        <dbReference type="ChEBI" id="CHEBI:83665"/>
        <dbReference type="ChEBI" id="CHEBI:456215"/>
        <dbReference type="EC" id="6.3.4.19"/>
    </reaction>
</comment>
<dbReference type="GO" id="GO:0005737">
    <property type="term" value="C:cytoplasm"/>
    <property type="evidence" value="ECO:0007669"/>
    <property type="project" value="UniProtKB-SubCell"/>
</dbReference>
<evidence type="ECO:0000313" key="9">
    <source>
        <dbReference type="Proteomes" id="UP000530571"/>
    </source>
</evidence>
<evidence type="ECO:0000256" key="6">
    <source>
        <dbReference type="HAMAP-Rule" id="MF_01161"/>
    </source>
</evidence>
<organism evidence="8 9">
    <name type="scientific">Martelella radicis</name>
    <dbReference type="NCBI Taxonomy" id="1397476"/>
    <lineage>
        <taxon>Bacteria</taxon>
        <taxon>Pseudomonadati</taxon>
        <taxon>Pseudomonadota</taxon>
        <taxon>Alphaproteobacteria</taxon>
        <taxon>Hyphomicrobiales</taxon>
        <taxon>Aurantimonadaceae</taxon>
        <taxon>Martelella</taxon>
    </lineage>
</organism>
<evidence type="ECO:0000256" key="3">
    <source>
        <dbReference type="ARBA" id="ARBA00022741"/>
    </source>
</evidence>
<dbReference type="PANTHER" id="PTHR43033:SF1">
    <property type="entry name" value="TRNA(ILE)-LYSIDINE SYNTHASE-RELATED"/>
    <property type="match status" value="1"/>
</dbReference>